<sequence length="264" mass="27281">MLLTLLVALTATATEKPKLVVLELTPGAGVEKTLTAPLTDAITNELQAHGYFDVMSSRDVQALLGMERQRELLGCNDASKSCMTEISGALGARFILSGSLARLGDAWQLTLTTLDSQKAQPLGRATRLARTLEALRTMLPFAVAEATSTPAPPPPSRLLPFTLLGVGAAASLFGIVWGALSLSQEQQLATLLDAGANTPGLLGTRDSYRAQLQNLETQRWVAVGALGAGVAAIIIGAVLLPADGSSAAIAVVPTGNGLGLAGRF</sequence>
<accession>A0A2W5U4Y5</accession>
<keyword evidence="1" id="KW-1133">Transmembrane helix</keyword>
<feature type="transmembrane region" description="Helical" evidence="1">
    <location>
        <begin position="158"/>
        <end position="180"/>
    </location>
</feature>
<name>A0A2W5U4Y5_9BACT</name>
<dbReference type="EMBL" id="QFQP01000071">
    <property type="protein sequence ID" value="PZR03808.1"/>
    <property type="molecule type" value="Genomic_DNA"/>
</dbReference>
<reference evidence="2 3" key="1">
    <citation type="submission" date="2017-08" db="EMBL/GenBank/DDBJ databases">
        <title>Infants hospitalized years apart are colonized by the same room-sourced microbial strains.</title>
        <authorList>
            <person name="Brooks B."/>
            <person name="Olm M.R."/>
            <person name="Firek B.A."/>
            <person name="Baker R."/>
            <person name="Thomas B.C."/>
            <person name="Morowitz M.J."/>
            <person name="Banfield J.F."/>
        </authorList>
    </citation>
    <scope>NUCLEOTIDE SEQUENCE [LARGE SCALE GENOMIC DNA]</scope>
    <source>
        <strain evidence="2">S2_003_000_R2_14</strain>
    </source>
</reference>
<keyword evidence="1" id="KW-0812">Transmembrane</keyword>
<dbReference type="AlphaFoldDB" id="A0A2W5U4Y5"/>
<gene>
    <name evidence="2" type="ORF">DI536_35390</name>
</gene>
<organism evidence="2 3">
    <name type="scientific">Archangium gephyra</name>
    <dbReference type="NCBI Taxonomy" id="48"/>
    <lineage>
        <taxon>Bacteria</taxon>
        <taxon>Pseudomonadati</taxon>
        <taxon>Myxococcota</taxon>
        <taxon>Myxococcia</taxon>
        <taxon>Myxococcales</taxon>
        <taxon>Cystobacterineae</taxon>
        <taxon>Archangiaceae</taxon>
        <taxon>Archangium</taxon>
    </lineage>
</organism>
<comment type="caution">
    <text evidence="2">The sequence shown here is derived from an EMBL/GenBank/DDBJ whole genome shotgun (WGS) entry which is preliminary data.</text>
</comment>
<proteinExistence type="predicted"/>
<feature type="transmembrane region" description="Helical" evidence="1">
    <location>
        <begin position="220"/>
        <end position="240"/>
    </location>
</feature>
<evidence type="ECO:0000256" key="1">
    <source>
        <dbReference type="SAM" id="Phobius"/>
    </source>
</evidence>
<keyword evidence="1" id="KW-0472">Membrane</keyword>
<dbReference type="Proteomes" id="UP000249061">
    <property type="component" value="Unassembled WGS sequence"/>
</dbReference>
<dbReference type="Gene3D" id="3.40.50.10610">
    <property type="entry name" value="ABC-type transport auxiliary lipoprotein component"/>
    <property type="match status" value="1"/>
</dbReference>
<evidence type="ECO:0000313" key="3">
    <source>
        <dbReference type="Proteomes" id="UP000249061"/>
    </source>
</evidence>
<evidence type="ECO:0000313" key="2">
    <source>
        <dbReference type="EMBL" id="PZR03808.1"/>
    </source>
</evidence>
<protein>
    <submittedName>
        <fullName evidence="2">Uncharacterized protein</fullName>
    </submittedName>
</protein>